<dbReference type="PANTHER" id="PTHR46401:SF2">
    <property type="entry name" value="GLYCOSYLTRANSFERASE WBBK-RELATED"/>
    <property type="match status" value="1"/>
</dbReference>
<dbReference type="PANTHER" id="PTHR46401">
    <property type="entry name" value="GLYCOSYLTRANSFERASE WBBK-RELATED"/>
    <property type="match status" value="1"/>
</dbReference>
<sequence length="414" mass="48359">MNIIILGYRVAGLDGVSLETVHWKNILERMGHKVTLVAGELDREGILIPELHFKSPTVAGIHHRVVYGNESYEKIERAIFDIAGTIEGRLRQLFRNGTKPDLLITPNVFSIPMHFPLAVALTRTIDEFEIKTIARHHDFWWERERYNKSHMFKFFEKWFPPKSDLIKHTVINSIARKSLKDHSGIEAEVIWDTFDFDNSDLGEIDSYSKHFRSDFDLDEKDIVFLQATRVLPRKRIEISIELMRKMNLPNAILIVAGTEGDEQKGYLKKLRVQAKESGIRCKFIGERVNSQRKIISGKRTYSLWDCYVNCDFVTYPTKKEGFGNQFVETMFFKKPIILTPYPVYEKDIRPLGFEVIEMAENITDATLKQLKKIMVNPSEKQKMVEKNFDLGKKYFSYEWVENKLQKIIEEIKLS</sequence>
<feature type="domain" description="Glycosyl transferase family 1" evidence="2">
    <location>
        <begin position="212"/>
        <end position="386"/>
    </location>
</feature>
<evidence type="ECO:0000313" key="4">
    <source>
        <dbReference type="Proteomes" id="UP000178750"/>
    </source>
</evidence>
<proteinExistence type="predicted"/>
<protein>
    <recommendedName>
        <fullName evidence="2">Glycosyl transferase family 1 domain-containing protein</fullName>
    </recommendedName>
</protein>
<comment type="caution">
    <text evidence="3">The sequence shown here is derived from an EMBL/GenBank/DDBJ whole genome shotgun (WGS) entry which is preliminary data.</text>
</comment>
<name>A0A1F7Y0G4_9BACT</name>
<reference evidence="3 4" key="1">
    <citation type="journal article" date="2016" name="Nat. Commun.">
        <title>Thousands of microbial genomes shed light on interconnected biogeochemical processes in an aquifer system.</title>
        <authorList>
            <person name="Anantharaman K."/>
            <person name="Brown C.T."/>
            <person name="Hug L.A."/>
            <person name="Sharon I."/>
            <person name="Castelle C.J."/>
            <person name="Probst A.J."/>
            <person name="Thomas B.C."/>
            <person name="Singh A."/>
            <person name="Wilkins M.J."/>
            <person name="Karaoz U."/>
            <person name="Brodie E.L."/>
            <person name="Williams K.H."/>
            <person name="Hubbard S.S."/>
            <person name="Banfield J.F."/>
        </authorList>
    </citation>
    <scope>NUCLEOTIDE SEQUENCE [LARGE SCALE GENOMIC DNA]</scope>
</reference>
<evidence type="ECO:0000259" key="2">
    <source>
        <dbReference type="Pfam" id="PF00534"/>
    </source>
</evidence>
<dbReference type="Gene3D" id="3.40.50.2000">
    <property type="entry name" value="Glycogen Phosphorylase B"/>
    <property type="match status" value="2"/>
</dbReference>
<dbReference type="EMBL" id="MGGF01000062">
    <property type="protein sequence ID" value="OGM20429.1"/>
    <property type="molecule type" value="Genomic_DNA"/>
</dbReference>
<dbReference type="InterPro" id="IPR001296">
    <property type="entry name" value="Glyco_trans_1"/>
</dbReference>
<gene>
    <name evidence="3" type="ORF">A2863_04835</name>
</gene>
<dbReference type="SUPFAM" id="SSF53756">
    <property type="entry name" value="UDP-Glycosyltransferase/glycogen phosphorylase"/>
    <property type="match status" value="1"/>
</dbReference>
<organism evidence="3 4">
    <name type="scientific">Candidatus Woesebacteria bacterium RIFCSPHIGHO2_01_FULL_38_9b</name>
    <dbReference type="NCBI Taxonomy" id="1802493"/>
    <lineage>
        <taxon>Bacteria</taxon>
        <taxon>Candidatus Woeseibacteriota</taxon>
    </lineage>
</organism>
<dbReference type="GO" id="GO:0009103">
    <property type="term" value="P:lipopolysaccharide biosynthetic process"/>
    <property type="evidence" value="ECO:0007669"/>
    <property type="project" value="TreeGrafter"/>
</dbReference>
<dbReference type="GO" id="GO:0016757">
    <property type="term" value="F:glycosyltransferase activity"/>
    <property type="evidence" value="ECO:0007669"/>
    <property type="project" value="InterPro"/>
</dbReference>
<evidence type="ECO:0000313" key="3">
    <source>
        <dbReference type="EMBL" id="OGM20429.1"/>
    </source>
</evidence>
<dbReference type="Proteomes" id="UP000178750">
    <property type="component" value="Unassembled WGS sequence"/>
</dbReference>
<evidence type="ECO:0000256" key="1">
    <source>
        <dbReference type="ARBA" id="ARBA00022679"/>
    </source>
</evidence>
<dbReference type="Pfam" id="PF00534">
    <property type="entry name" value="Glycos_transf_1"/>
    <property type="match status" value="1"/>
</dbReference>
<dbReference type="CDD" id="cd03801">
    <property type="entry name" value="GT4_PimA-like"/>
    <property type="match status" value="1"/>
</dbReference>
<dbReference type="AlphaFoldDB" id="A0A1F7Y0G4"/>
<accession>A0A1F7Y0G4</accession>
<keyword evidence="1" id="KW-0808">Transferase</keyword>